<keyword evidence="10" id="KW-1185">Reference proteome</keyword>
<dbReference type="InterPro" id="IPR011050">
    <property type="entry name" value="Pectin_lyase_fold/virulence"/>
</dbReference>
<protein>
    <recommendedName>
        <fullName evidence="8">Autotransporter domain-containing protein</fullName>
    </recommendedName>
</protein>
<dbReference type="InterPro" id="IPR013425">
    <property type="entry name" value="Autotrns_rpt"/>
</dbReference>
<gene>
    <name evidence="9" type="ORF">AW736_25490</name>
</gene>
<accession>A0A178IBQ9</accession>
<dbReference type="SUPFAM" id="SSF51126">
    <property type="entry name" value="Pectin lyase-like"/>
    <property type="match status" value="1"/>
</dbReference>
<dbReference type="Gene3D" id="2.40.128.130">
    <property type="entry name" value="Autotransporter beta-domain"/>
    <property type="match status" value="1"/>
</dbReference>
<evidence type="ECO:0000259" key="8">
    <source>
        <dbReference type="PROSITE" id="PS51208"/>
    </source>
</evidence>
<dbReference type="STRING" id="1184151.AW736_25490"/>
<dbReference type="NCBIfam" id="TIGR01376">
    <property type="entry name" value="POMP_repeat"/>
    <property type="match status" value="3"/>
</dbReference>
<dbReference type="InterPro" id="IPR003368">
    <property type="entry name" value="POMP_repeat"/>
</dbReference>
<dbReference type="InterPro" id="IPR005546">
    <property type="entry name" value="Autotransporte_beta"/>
</dbReference>
<dbReference type="GO" id="GO:0005576">
    <property type="term" value="C:extracellular region"/>
    <property type="evidence" value="ECO:0007669"/>
    <property type="project" value="UniProtKB-SubCell"/>
</dbReference>
<keyword evidence="4" id="KW-0964">Secreted</keyword>
<dbReference type="Proteomes" id="UP000078486">
    <property type="component" value="Unassembled WGS sequence"/>
</dbReference>
<evidence type="ECO:0000256" key="5">
    <source>
        <dbReference type="ARBA" id="ARBA00022729"/>
    </source>
</evidence>
<name>A0A178IBQ9_9BACT</name>
<dbReference type="Pfam" id="PF12951">
    <property type="entry name" value="PATR"/>
    <property type="match status" value="2"/>
</dbReference>
<evidence type="ECO:0000256" key="2">
    <source>
        <dbReference type="ARBA" id="ARBA00004442"/>
    </source>
</evidence>
<dbReference type="SMART" id="SM00869">
    <property type="entry name" value="Autotransporter"/>
    <property type="match status" value="1"/>
</dbReference>
<evidence type="ECO:0000313" key="10">
    <source>
        <dbReference type="Proteomes" id="UP000078486"/>
    </source>
</evidence>
<reference evidence="9 10" key="1">
    <citation type="submission" date="2016-01" db="EMBL/GenBank/DDBJ databases">
        <title>High potential of lignocellulose degradation of a new Verrucomicrobia species.</title>
        <authorList>
            <person name="Wang Y."/>
            <person name="Shi Y."/>
            <person name="Qiu Z."/>
            <person name="Liu S."/>
            <person name="Yang H."/>
        </authorList>
    </citation>
    <scope>NUCLEOTIDE SEQUENCE [LARGE SCALE GENOMIC DNA]</scope>
    <source>
        <strain evidence="9 10">TSB47</strain>
    </source>
</reference>
<dbReference type="NCBIfam" id="TIGR01414">
    <property type="entry name" value="autotrans_barl"/>
    <property type="match status" value="1"/>
</dbReference>
<proteinExistence type="predicted"/>
<keyword evidence="7" id="KW-0998">Cell outer membrane</keyword>
<evidence type="ECO:0000313" key="9">
    <source>
        <dbReference type="EMBL" id="OAM87051.1"/>
    </source>
</evidence>
<evidence type="ECO:0000256" key="7">
    <source>
        <dbReference type="ARBA" id="ARBA00023237"/>
    </source>
</evidence>
<evidence type="ECO:0000256" key="1">
    <source>
        <dbReference type="ARBA" id="ARBA00004196"/>
    </source>
</evidence>
<sequence length="1512" mass="152192">MPTLAAGDTVRISGSAGLIALPGAGIGGAPTSLTVNEWAVTPLSFNFAVNDVTFEQEDKVADSWAVIDNAGWSSDTTNIRPLRLTAVAASNNRILTLDHLIVTGGNSTTRGGGAYVAGNATTFLRINGDAVFHANTIRASNGSGVGTDGASLTFGGTVIFSANTAGLYPVSGTWAAATAANGNGAGLGSTAGAVTSKIIFEKPVFFLSNTAGGGGGAIFLNAGHSLTFESDATFAGNRGRLRSGGAIYLDAAAGTAGTLLFKGNTLFSENISGTSTHGGAIYTPDQASVIFDGGPGATYRFEKNVASANGGAIASGTIKILSGTFIATSNLNTNHHDTNSTGGAIRATGLLEINTPFLFDSNMIGGGGGGSGWGAAIYGTGDIRINATGTFTGNIATSAGAAIYHNKAGGAVTITAATGGIAFLDNITQGTGGGAIQFAQNSAFSLAATGGDILFEGNRRQAVINRDAVLATGGTAWAALTVTSTGNAQAVYFAASTTSTLNLEAAENRAIRFHDPIGAGAGAILNVYKTGAGAVIFDTHESAVPNANVSVYEGSFQLSNDAVFGSSTTQGSVLVKNGAALAGAGTIRTGTLTLETGALLKAAGGNLRIEADVRNFAAGFVLAGSGTITTGAPSLGVTNITPGDGTAAQDLTLADSVTLDDSAVINLYLYDGDAGDGYDLSDRVNFSGTFAGAGHTINLKSLQSGTFNLGSIGDFLPHLAVTLNGSSDLGGRQTAVLSATNGSLILYAGADYSRVLTWTGASGARWDISAQSWTDFDSVSLYAGGDRVVFSGTADTPAARSVEIQGGGVNVSDMWIRGAENYAFTGSGGIAARSSFEVKIGGSSAVANAAGRLVMAGSGTLSFENTGANVFAGGIDIHGGVLVFNNAAQLGTEGAPITFRQGGGGVLKSAVNAATALAGTFVVEADTVGIIDTGAYDMTLSGTLAGPGALQKNGAGTLVLAGGGKTIAEIRVSAGTLQGDTTSLTSRIANDTGVVLAQASAGLFTGTITGAGEVRKTGAGVVTFADAAITAGAFTLAQGGAILAEGAPVRADTFVVAQGATLSATGAGITVQPRLAALAFTNHGTLKIGRAAGADTYGALTIAGDYTAGAGSAVELTIGRNYAVPGTGVADRLVITGTLAGALDVNFHQTSLLAANTDFATLVPVAAGAFAADVAITSNPVSLDDGTAAWLRYDPATGIGWETYVAPEVPALLGVDAASLLVGRAALDALGARLQSSRAGAIAGARGFSLWLNGFHAADKLTAARALYEGAHHTATGAAAGAEWTYSTAAGTATHGFFVDFATSDLDQDTARVKTGTASESRGFGAYLSHRPGRWYFNALLRLSNDDYDINVPGKPRFSTSGDGWAGSFESGVTFLDAGGFLNWEPQLQITYQTRDTDGATDAAGFAYDIARAASVEGRFGVRLWHDYKIGSALLRPFLRASFAYEFDGATEVKVAGSDAVYKNTLRGRREIFDLGADLRLGRHFGAGASASIYTGESTQGAAFDLNISYLW</sequence>
<evidence type="ECO:0000256" key="4">
    <source>
        <dbReference type="ARBA" id="ARBA00022525"/>
    </source>
</evidence>
<dbReference type="OrthoDB" id="6053567at2"/>
<dbReference type="EMBL" id="LRRQ01000189">
    <property type="protein sequence ID" value="OAM87051.1"/>
    <property type="molecule type" value="Genomic_DNA"/>
</dbReference>
<evidence type="ECO:0000256" key="3">
    <source>
        <dbReference type="ARBA" id="ARBA00004613"/>
    </source>
</evidence>
<organism evidence="9 10">
    <name type="scientific">Termitidicoccus mucosus</name>
    <dbReference type="NCBI Taxonomy" id="1184151"/>
    <lineage>
        <taxon>Bacteria</taxon>
        <taxon>Pseudomonadati</taxon>
        <taxon>Verrucomicrobiota</taxon>
        <taxon>Opitutia</taxon>
        <taxon>Opitutales</taxon>
        <taxon>Opitutaceae</taxon>
        <taxon>Termitidicoccus</taxon>
    </lineage>
</organism>
<dbReference type="InterPro" id="IPR036709">
    <property type="entry name" value="Autotransporte_beta_dom_sf"/>
</dbReference>
<comment type="caution">
    <text evidence="9">The sequence shown here is derived from an EMBL/GenBank/DDBJ whole genome shotgun (WGS) entry which is preliminary data.</text>
</comment>
<dbReference type="SUPFAM" id="SSF103515">
    <property type="entry name" value="Autotransporter"/>
    <property type="match status" value="1"/>
</dbReference>
<dbReference type="PROSITE" id="PS51208">
    <property type="entry name" value="AUTOTRANSPORTER"/>
    <property type="match status" value="1"/>
</dbReference>
<comment type="subcellular location">
    <subcellularLocation>
        <location evidence="1">Cell envelope</location>
    </subcellularLocation>
    <subcellularLocation>
        <location evidence="2">Cell outer membrane</location>
    </subcellularLocation>
    <subcellularLocation>
        <location evidence="3">Secreted</location>
    </subcellularLocation>
</comment>
<keyword evidence="6" id="KW-0472">Membrane</keyword>
<dbReference type="GO" id="GO:0009279">
    <property type="term" value="C:cell outer membrane"/>
    <property type="evidence" value="ECO:0007669"/>
    <property type="project" value="UniProtKB-SubCell"/>
</dbReference>
<dbReference type="InterPro" id="IPR006315">
    <property type="entry name" value="OM_autotransptr_brl_dom"/>
</dbReference>
<feature type="domain" description="Autotransporter" evidence="8">
    <location>
        <begin position="1243"/>
        <end position="1512"/>
    </location>
</feature>
<keyword evidence="5" id="KW-0732">Signal</keyword>
<evidence type="ECO:0000256" key="6">
    <source>
        <dbReference type="ARBA" id="ARBA00023136"/>
    </source>
</evidence>